<accession>A0AAD6VGC9</accession>
<dbReference type="EMBL" id="JARJCW010000024">
    <property type="protein sequence ID" value="KAJ7212217.1"/>
    <property type="molecule type" value="Genomic_DNA"/>
</dbReference>
<name>A0AAD6VGC9_9AGAR</name>
<sequence>MPSYGTKTLKQGTELLDDCNAESAMDRPSDREAAAQVVVRRNGTTMAGSGVNTIDNPQKKPRKGGRQSRQSWIRATPAMRNVKACTHIAAASCARDTAQIFFAERSDVISQRPRPSSASDRGTRRRLSANLVVDIFFWNKCGKLKRAPGNDGHEGDKETEMQRVQLSAGAITSDSWHSTWPGIVRVWGIFCRRQDAWQKRKDAGGLEQETDVKRTRVL</sequence>
<evidence type="ECO:0000256" key="1">
    <source>
        <dbReference type="SAM" id="MobiDB-lite"/>
    </source>
</evidence>
<protein>
    <submittedName>
        <fullName evidence="2">Uncharacterized protein</fullName>
    </submittedName>
</protein>
<keyword evidence="3" id="KW-1185">Reference proteome</keyword>
<organism evidence="2 3">
    <name type="scientific">Mycena pura</name>
    <dbReference type="NCBI Taxonomy" id="153505"/>
    <lineage>
        <taxon>Eukaryota</taxon>
        <taxon>Fungi</taxon>
        <taxon>Dikarya</taxon>
        <taxon>Basidiomycota</taxon>
        <taxon>Agaricomycotina</taxon>
        <taxon>Agaricomycetes</taxon>
        <taxon>Agaricomycetidae</taxon>
        <taxon>Agaricales</taxon>
        <taxon>Marasmiineae</taxon>
        <taxon>Mycenaceae</taxon>
        <taxon>Mycena</taxon>
    </lineage>
</organism>
<evidence type="ECO:0000313" key="2">
    <source>
        <dbReference type="EMBL" id="KAJ7212217.1"/>
    </source>
</evidence>
<evidence type="ECO:0000313" key="3">
    <source>
        <dbReference type="Proteomes" id="UP001219525"/>
    </source>
</evidence>
<dbReference type="AlphaFoldDB" id="A0AAD6VGC9"/>
<comment type="caution">
    <text evidence="2">The sequence shown here is derived from an EMBL/GenBank/DDBJ whole genome shotgun (WGS) entry which is preliminary data.</text>
</comment>
<feature type="compositionally biased region" description="Polar residues" evidence="1">
    <location>
        <begin position="44"/>
        <end position="56"/>
    </location>
</feature>
<gene>
    <name evidence="2" type="ORF">GGX14DRAFT_622495</name>
</gene>
<dbReference type="Proteomes" id="UP001219525">
    <property type="component" value="Unassembled WGS sequence"/>
</dbReference>
<proteinExistence type="predicted"/>
<reference evidence="2" key="1">
    <citation type="submission" date="2023-03" db="EMBL/GenBank/DDBJ databases">
        <title>Massive genome expansion in bonnet fungi (Mycena s.s.) driven by repeated elements and novel gene families across ecological guilds.</title>
        <authorList>
            <consortium name="Lawrence Berkeley National Laboratory"/>
            <person name="Harder C.B."/>
            <person name="Miyauchi S."/>
            <person name="Viragh M."/>
            <person name="Kuo A."/>
            <person name="Thoen E."/>
            <person name="Andreopoulos B."/>
            <person name="Lu D."/>
            <person name="Skrede I."/>
            <person name="Drula E."/>
            <person name="Henrissat B."/>
            <person name="Morin E."/>
            <person name="Kohler A."/>
            <person name="Barry K."/>
            <person name="LaButti K."/>
            <person name="Morin E."/>
            <person name="Salamov A."/>
            <person name="Lipzen A."/>
            <person name="Mereny Z."/>
            <person name="Hegedus B."/>
            <person name="Baldrian P."/>
            <person name="Stursova M."/>
            <person name="Weitz H."/>
            <person name="Taylor A."/>
            <person name="Grigoriev I.V."/>
            <person name="Nagy L.G."/>
            <person name="Martin F."/>
            <person name="Kauserud H."/>
        </authorList>
    </citation>
    <scope>NUCLEOTIDE SEQUENCE</scope>
    <source>
        <strain evidence="2">9144</strain>
    </source>
</reference>
<feature type="region of interest" description="Disordered" evidence="1">
    <location>
        <begin position="44"/>
        <end position="70"/>
    </location>
</feature>